<accession>A0ACC2VKH3</accession>
<organism evidence="1 2">
    <name type="scientific">Naganishia adeliensis</name>
    <dbReference type="NCBI Taxonomy" id="92952"/>
    <lineage>
        <taxon>Eukaryota</taxon>
        <taxon>Fungi</taxon>
        <taxon>Dikarya</taxon>
        <taxon>Basidiomycota</taxon>
        <taxon>Agaricomycotina</taxon>
        <taxon>Tremellomycetes</taxon>
        <taxon>Filobasidiales</taxon>
        <taxon>Filobasidiaceae</taxon>
        <taxon>Naganishia</taxon>
    </lineage>
</organism>
<protein>
    <submittedName>
        <fullName evidence="1">Uncharacterized protein</fullName>
    </submittedName>
</protein>
<sequence length="530" mass="59017">MPPEPALSALRAAVQLTSSIVSPSVPPVKEKSKTTYYPARKPHDLPASVAALHNVGDIDYNNLPLRNDDNVKGKVRHIQEAGISAAERERRATAAGISGNSILHSVGSVDFSASFPVDVMHLVMENVMKQLLDLWSGTYKSAIRLGNATAISKEPYVISEKTWKDIDQDVVGSAKLIPAFMTGSMPSVSKRWRWTAETHLFFLLTLGPIVLKDRLPASYFHHFLDLSELTKIMVQTSMSKDSDLPALGAGLRRWVARFDEYCGWVKRNAQKNRSSSIVALVNLVTAQEQAFRVLSTLPDPSGVAAFMGNTREATSDVDAIDELGNRKPYTCQMYGKVRDTQVPWIRYRPALAAYLTAMNYNDGDMRRRRIKTVKASEVAALEFAPWNSLKCHSDYGGHRYRCGITGKSDRERDRSWVKTVDRRAYTRRMNAIFEPQVSFGQLLVFLEFQWEGQQRIVAIVQPWEGDAWINIQHPPNLLIKTQRLQVIDVSNILAPAGRVVVSGGRQVVFETSGGGCQPDLVGEEDDGDGM</sequence>
<comment type="caution">
    <text evidence="1">The sequence shown here is derived from an EMBL/GenBank/DDBJ whole genome shotgun (WGS) entry which is preliminary data.</text>
</comment>
<evidence type="ECO:0000313" key="1">
    <source>
        <dbReference type="EMBL" id="KAJ9099390.1"/>
    </source>
</evidence>
<keyword evidence="2" id="KW-1185">Reference proteome</keyword>
<dbReference type="EMBL" id="JASBWS010000084">
    <property type="protein sequence ID" value="KAJ9099390.1"/>
    <property type="molecule type" value="Genomic_DNA"/>
</dbReference>
<reference evidence="1" key="1">
    <citation type="submission" date="2023-04" db="EMBL/GenBank/DDBJ databases">
        <title>Draft Genome sequencing of Naganishia species isolated from polar environments using Oxford Nanopore Technology.</title>
        <authorList>
            <person name="Leo P."/>
            <person name="Venkateswaran K."/>
        </authorList>
    </citation>
    <scope>NUCLEOTIDE SEQUENCE</scope>
    <source>
        <strain evidence="1">MNA-CCFEE 5262</strain>
    </source>
</reference>
<proteinExistence type="predicted"/>
<name>A0ACC2VKH3_9TREE</name>
<gene>
    <name evidence="1" type="ORF">QFC20_005743</name>
</gene>
<dbReference type="Proteomes" id="UP001230649">
    <property type="component" value="Unassembled WGS sequence"/>
</dbReference>
<evidence type="ECO:0000313" key="2">
    <source>
        <dbReference type="Proteomes" id="UP001230649"/>
    </source>
</evidence>